<dbReference type="PATRIC" id="fig|1239307.3.peg.1822"/>
<accession>W0HSB2</accession>
<dbReference type="RefSeq" id="WP_025421855.1">
    <property type="nucleotide sequence ID" value="NZ_CP006569.1"/>
</dbReference>
<evidence type="ECO:0000313" key="1">
    <source>
        <dbReference type="EMBL" id="AHF76721.1"/>
    </source>
</evidence>
<keyword evidence="2" id="KW-1185">Reference proteome</keyword>
<dbReference type="Proteomes" id="UP000019028">
    <property type="component" value="Chromosome"/>
</dbReference>
<dbReference type="InterPro" id="IPR010835">
    <property type="entry name" value="DUF1439"/>
</dbReference>
<evidence type="ECO:0000313" key="2">
    <source>
        <dbReference type="Proteomes" id="UP000019028"/>
    </source>
</evidence>
<dbReference type="PROSITE" id="PS51257">
    <property type="entry name" value="PROKAR_LIPOPROTEIN"/>
    <property type="match status" value="1"/>
</dbReference>
<dbReference type="OrthoDB" id="5688063at2"/>
<dbReference type="EMBL" id="CP006569">
    <property type="protein sequence ID" value="AHF76721.1"/>
    <property type="molecule type" value="Genomic_DNA"/>
</dbReference>
<gene>
    <name evidence="1" type="primary">yceB</name>
    <name evidence="1" type="ORF">Sant_1667</name>
</gene>
<dbReference type="Gene3D" id="3.15.10.40">
    <property type="entry name" value="Uncharacterised protein PF07273, DUF1439"/>
    <property type="match status" value="1"/>
</dbReference>
<dbReference type="AlphaFoldDB" id="W0HSB2"/>
<name>W0HSB2_9GAMM</name>
<dbReference type="KEGG" id="sod:Sant_1667"/>
<dbReference type="HOGENOM" id="CLU_105009_0_0_6"/>
<proteinExistence type="predicted"/>
<protein>
    <submittedName>
        <fullName evidence="1">Putative lipoprotein</fullName>
    </submittedName>
</protein>
<organism evidence="1 2">
    <name type="scientific">Sodalis praecaptivus</name>
    <dbReference type="NCBI Taxonomy" id="1239307"/>
    <lineage>
        <taxon>Bacteria</taxon>
        <taxon>Pseudomonadati</taxon>
        <taxon>Pseudomonadota</taxon>
        <taxon>Gammaproteobacteria</taxon>
        <taxon>Enterobacterales</taxon>
        <taxon>Bruguierivoracaceae</taxon>
        <taxon>Sodalis</taxon>
    </lineage>
</organism>
<sequence>MKRGKRFALAVVFGGLLLSGCNRLTHYSLSEQKVNDYLQQHNDFHKSIGIPGLISADIVLQDLHSQIGREEPGKVTLAGNARFNVVSLLGSQQADVRLTLKAQPYYDPEQGAIYLKDMQLVNYQVNPEKLTGTLRTLEPYLQQSLRSWFDAQPAYRLDANRSKSEALAKKLAKGIEVKPGELVIPFTR</sequence>
<keyword evidence="1" id="KW-0449">Lipoprotein</keyword>
<dbReference type="Pfam" id="PF07273">
    <property type="entry name" value="DUF1439"/>
    <property type="match status" value="1"/>
</dbReference>
<reference evidence="1 2" key="1">
    <citation type="journal article" date="2014" name="Genome Biol. Evol.">
        <title>Genome degeneration and adaptation in a nascent stage of symbiosis.</title>
        <authorList>
            <person name="Oakeson K.F."/>
            <person name="Gil R."/>
            <person name="Clayton A.L."/>
            <person name="Dunn D.M."/>
            <person name="von Niederhausern A.C."/>
            <person name="Hamil C."/>
            <person name="Aoyagi A."/>
            <person name="Duval B."/>
            <person name="Baca A."/>
            <person name="Silva F.J."/>
            <person name="Vallier A."/>
            <person name="Jackson D.G."/>
            <person name="Latorre A."/>
            <person name="Weiss R.B."/>
            <person name="Heddi A."/>
            <person name="Moya A."/>
            <person name="Dale C."/>
        </authorList>
    </citation>
    <scope>NUCLEOTIDE SEQUENCE [LARGE SCALE GENOMIC DNA]</scope>
    <source>
        <strain evidence="1 2">HS1</strain>
    </source>
</reference>
<dbReference type="NCBIfam" id="NF007894">
    <property type="entry name" value="PRK10598.1"/>
    <property type="match status" value="1"/>
</dbReference>